<dbReference type="eggNOG" id="COG0840">
    <property type="taxonomic scope" value="Bacteria"/>
</dbReference>
<feature type="domain" description="HAMP" evidence="10">
    <location>
        <begin position="234"/>
        <end position="286"/>
    </location>
</feature>
<dbReference type="InterPro" id="IPR003660">
    <property type="entry name" value="HAMP_dom"/>
</dbReference>
<keyword evidence="7" id="KW-0472">Membrane</keyword>
<dbReference type="EMBL" id="BAHD01000026">
    <property type="protein sequence ID" value="GAB95779.1"/>
    <property type="molecule type" value="Genomic_DNA"/>
</dbReference>
<name>K6XAC9_9MICO</name>
<protein>
    <submittedName>
        <fullName evidence="11">Putative methyl-accepting chemotaxis protein</fullName>
    </submittedName>
</protein>
<feature type="signal peptide" evidence="8">
    <location>
        <begin position="1"/>
        <end position="23"/>
    </location>
</feature>
<feature type="chain" id="PRO_5003896500" evidence="8">
    <location>
        <begin position="24"/>
        <end position="551"/>
    </location>
</feature>
<dbReference type="PROSITE" id="PS50111">
    <property type="entry name" value="CHEMOTAXIS_TRANSDUC_2"/>
    <property type="match status" value="1"/>
</dbReference>
<feature type="domain" description="Methyl-accepting transducer" evidence="9">
    <location>
        <begin position="291"/>
        <end position="520"/>
    </location>
</feature>
<organism evidence="11 12">
    <name type="scientific">Kineosphaera limosa NBRC 100340</name>
    <dbReference type="NCBI Taxonomy" id="1184609"/>
    <lineage>
        <taxon>Bacteria</taxon>
        <taxon>Bacillati</taxon>
        <taxon>Actinomycetota</taxon>
        <taxon>Actinomycetes</taxon>
        <taxon>Micrococcales</taxon>
        <taxon>Dermatophilaceae</taxon>
        <taxon>Kineosphaera</taxon>
    </lineage>
</organism>
<dbReference type="InterPro" id="IPR004089">
    <property type="entry name" value="MCPsignal_dom"/>
</dbReference>
<accession>K6XAC9</accession>
<dbReference type="PROSITE" id="PS50885">
    <property type="entry name" value="HAMP"/>
    <property type="match status" value="1"/>
</dbReference>
<keyword evidence="8" id="KW-0732">Signal</keyword>
<dbReference type="STRING" id="1184609.KILIM_026_00500"/>
<sequence length="551" mass="57883">MKQSRITTIAAAAAIGLTALAGAAVVGNVYSTNQMTRSIAVKEQSIEAAETVRDSSRLLTNTVRAYTATGDQAWLDQYWTEINETKSQAKAIATLESLETPQSELDLVAQASQNSATLVQTETRAMRLMLEAANVAPAAMPGPVAEYSLSAADRALNAEQKRELARDLVHNEAYLGEAAKIMGPIEQFRTENAQRVTADAESSAWLRSATEIALAIIAVLLSIALLTILWVFHRQMGSVIRHYATTLQDRDPRDLSFTLEPEGVDELHDLADAFNAQNEQVSTVIAAISTNAAALSSASSQLTATASRLDEVSTRTRAEAQSASHAAGDVSNSVSTVASGTEEMSASIQEIATAATRATGVAQEAVHSAELTAETVRKLSESSIRIGEVMKAITSIAEQTNLLALNATIEAARAGEAGKGFAVVANEVKELAQQSAAATEDISTRVQGIQDDAAATSAALANITEVIARINETQSTIASAVEEQTATTNEMSRSVHDAASGSSGIASNIDKVAGNAGETSDGAAQTLTAAQDLSRLSQELHDIVGQYRVRA</sequence>
<reference evidence="11 12" key="1">
    <citation type="submission" date="2012-08" db="EMBL/GenBank/DDBJ databases">
        <title>Whole genome shotgun sequence of Kineosphaera limosa NBRC 100340.</title>
        <authorList>
            <person name="Yoshida I."/>
            <person name="Isaki S."/>
            <person name="Hosoyama A."/>
            <person name="Tsuchikane K."/>
            <person name="Katsumata H."/>
            <person name="Ando Y."/>
            <person name="Ohji S."/>
            <person name="Hamada M."/>
            <person name="Tamura T."/>
            <person name="Yamazoe A."/>
            <person name="Yamazaki S."/>
            <person name="Fujita N."/>
        </authorList>
    </citation>
    <scope>NUCLEOTIDE SEQUENCE [LARGE SCALE GENOMIC DNA]</scope>
    <source>
        <strain evidence="11 12">NBRC 100340</strain>
    </source>
</reference>
<feature type="region of interest" description="Disordered" evidence="6">
    <location>
        <begin position="487"/>
        <end position="506"/>
    </location>
</feature>
<evidence type="ECO:0000256" key="4">
    <source>
        <dbReference type="ARBA" id="ARBA00029447"/>
    </source>
</evidence>
<evidence type="ECO:0000256" key="1">
    <source>
        <dbReference type="ARBA" id="ARBA00022692"/>
    </source>
</evidence>
<evidence type="ECO:0000256" key="8">
    <source>
        <dbReference type="SAM" id="SignalP"/>
    </source>
</evidence>
<evidence type="ECO:0000259" key="10">
    <source>
        <dbReference type="PROSITE" id="PS50885"/>
    </source>
</evidence>
<dbReference type="PANTHER" id="PTHR32089">
    <property type="entry name" value="METHYL-ACCEPTING CHEMOTAXIS PROTEIN MCPB"/>
    <property type="match status" value="1"/>
</dbReference>
<evidence type="ECO:0000313" key="12">
    <source>
        <dbReference type="Proteomes" id="UP000008366"/>
    </source>
</evidence>
<feature type="transmembrane region" description="Helical" evidence="7">
    <location>
        <begin position="212"/>
        <end position="232"/>
    </location>
</feature>
<keyword evidence="1 7" id="KW-0812">Transmembrane</keyword>
<dbReference type="RefSeq" id="WP_006592311.1">
    <property type="nucleotide sequence ID" value="NZ_BAHD01000026.1"/>
</dbReference>
<evidence type="ECO:0000256" key="3">
    <source>
        <dbReference type="ARBA" id="ARBA00023224"/>
    </source>
</evidence>
<comment type="similarity">
    <text evidence="4">Belongs to the methyl-accepting chemotaxis (MCP) protein family.</text>
</comment>
<proteinExistence type="inferred from homology"/>
<dbReference type="SUPFAM" id="SSF58104">
    <property type="entry name" value="Methyl-accepting chemotaxis protein (MCP) signaling domain"/>
    <property type="match status" value="1"/>
</dbReference>
<dbReference type="SMART" id="SM00283">
    <property type="entry name" value="MA"/>
    <property type="match status" value="1"/>
</dbReference>
<evidence type="ECO:0000313" key="11">
    <source>
        <dbReference type="EMBL" id="GAB95779.1"/>
    </source>
</evidence>
<comment type="caution">
    <text evidence="11">The sequence shown here is derived from an EMBL/GenBank/DDBJ whole genome shotgun (WGS) entry which is preliminary data.</text>
</comment>
<evidence type="ECO:0000256" key="5">
    <source>
        <dbReference type="PROSITE-ProRule" id="PRU00284"/>
    </source>
</evidence>
<keyword evidence="12" id="KW-1185">Reference proteome</keyword>
<evidence type="ECO:0000256" key="2">
    <source>
        <dbReference type="ARBA" id="ARBA00022989"/>
    </source>
</evidence>
<dbReference type="Gene3D" id="1.10.287.950">
    <property type="entry name" value="Methyl-accepting chemotaxis protein"/>
    <property type="match status" value="1"/>
</dbReference>
<keyword evidence="2 7" id="KW-1133">Transmembrane helix</keyword>
<keyword evidence="3 5" id="KW-0807">Transducer</keyword>
<feature type="region of interest" description="Disordered" evidence="6">
    <location>
        <begin position="319"/>
        <end position="338"/>
    </location>
</feature>
<dbReference type="Proteomes" id="UP000008366">
    <property type="component" value="Unassembled WGS sequence"/>
</dbReference>
<dbReference type="AlphaFoldDB" id="K6XAC9"/>
<gene>
    <name evidence="11" type="ORF">KILIM_026_00500</name>
</gene>
<evidence type="ECO:0000256" key="7">
    <source>
        <dbReference type="SAM" id="Phobius"/>
    </source>
</evidence>
<dbReference type="GO" id="GO:0016020">
    <property type="term" value="C:membrane"/>
    <property type="evidence" value="ECO:0007669"/>
    <property type="project" value="InterPro"/>
</dbReference>
<dbReference type="PANTHER" id="PTHR32089:SF112">
    <property type="entry name" value="LYSOZYME-LIKE PROTEIN-RELATED"/>
    <property type="match status" value="1"/>
</dbReference>
<evidence type="ECO:0000256" key="6">
    <source>
        <dbReference type="SAM" id="MobiDB-lite"/>
    </source>
</evidence>
<dbReference type="Pfam" id="PF00015">
    <property type="entry name" value="MCPsignal"/>
    <property type="match status" value="1"/>
</dbReference>
<evidence type="ECO:0000259" key="9">
    <source>
        <dbReference type="PROSITE" id="PS50111"/>
    </source>
</evidence>
<dbReference type="GO" id="GO:0007165">
    <property type="term" value="P:signal transduction"/>
    <property type="evidence" value="ECO:0007669"/>
    <property type="project" value="UniProtKB-KW"/>
</dbReference>